<dbReference type="GO" id="GO:0000166">
    <property type="term" value="F:nucleotide binding"/>
    <property type="evidence" value="ECO:0007669"/>
    <property type="project" value="InterPro"/>
</dbReference>
<dbReference type="GO" id="GO:0006740">
    <property type="term" value="P:NADPH regeneration"/>
    <property type="evidence" value="ECO:0007669"/>
    <property type="project" value="TreeGrafter"/>
</dbReference>
<comment type="caution">
    <text evidence="6">The sequence shown here is derived from an EMBL/GenBank/DDBJ whole genome shotgun (WGS) entry which is preliminary data.</text>
</comment>
<dbReference type="PANTHER" id="PTHR42840:SF3">
    <property type="entry name" value="BINDING ROSSMANN FOLD OXIDOREDUCTASE, PUTATIVE (AFU_ORTHOLOGUE AFUA_2G10240)-RELATED"/>
    <property type="match status" value="1"/>
</dbReference>
<feature type="domain" description="GFO/IDH/MocA-like oxidoreductase" evidence="5">
    <location>
        <begin position="164"/>
        <end position="294"/>
    </location>
</feature>
<evidence type="ECO:0000256" key="2">
    <source>
        <dbReference type="ARBA" id="ARBA00023002"/>
    </source>
</evidence>
<dbReference type="GO" id="GO:0016491">
    <property type="term" value="F:oxidoreductase activity"/>
    <property type="evidence" value="ECO:0007669"/>
    <property type="project" value="UniProtKB-KW"/>
</dbReference>
<feature type="compositionally biased region" description="Basic and acidic residues" evidence="3">
    <location>
        <begin position="1"/>
        <end position="11"/>
    </location>
</feature>
<feature type="domain" description="Gfo/Idh/MocA-like oxidoreductase N-terminal" evidence="4">
    <location>
        <begin position="31"/>
        <end position="146"/>
    </location>
</feature>
<evidence type="ECO:0000313" key="7">
    <source>
        <dbReference type="Proteomes" id="UP001265746"/>
    </source>
</evidence>
<evidence type="ECO:0000259" key="5">
    <source>
        <dbReference type="Pfam" id="PF22725"/>
    </source>
</evidence>
<evidence type="ECO:0000256" key="3">
    <source>
        <dbReference type="SAM" id="MobiDB-lite"/>
    </source>
</evidence>
<keyword evidence="7" id="KW-1185">Reference proteome</keyword>
<protein>
    <submittedName>
        <fullName evidence="6">Uncharacterized protein</fullName>
    </submittedName>
</protein>
<name>A0AAD9W9Z8_PHOAM</name>
<reference evidence="6" key="1">
    <citation type="submission" date="2023-06" db="EMBL/GenBank/DDBJ databases">
        <authorList>
            <person name="Noh H."/>
        </authorList>
    </citation>
    <scope>NUCLEOTIDE SEQUENCE</scope>
    <source>
        <strain evidence="6">DUCC20226</strain>
    </source>
</reference>
<dbReference type="SUPFAM" id="SSF55347">
    <property type="entry name" value="Glyceraldehyde-3-phosphate dehydrogenase-like, C-terminal domain"/>
    <property type="match status" value="1"/>
</dbReference>
<dbReference type="Proteomes" id="UP001265746">
    <property type="component" value="Unassembled WGS sequence"/>
</dbReference>
<dbReference type="GO" id="GO:0005737">
    <property type="term" value="C:cytoplasm"/>
    <property type="evidence" value="ECO:0007669"/>
    <property type="project" value="TreeGrafter"/>
</dbReference>
<dbReference type="Gene3D" id="3.30.360.10">
    <property type="entry name" value="Dihydrodipicolinate Reductase, domain 2"/>
    <property type="match status" value="1"/>
</dbReference>
<comment type="similarity">
    <text evidence="1">Belongs to the Gfo/Idh/MocA family.</text>
</comment>
<accession>A0AAD9W9Z8</accession>
<dbReference type="Pfam" id="PF01408">
    <property type="entry name" value="GFO_IDH_MocA"/>
    <property type="match status" value="1"/>
</dbReference>
<keyword evidence="2" id="KW-0560">Oxidoreductase</keyword>
<dbReference type="InterPro" id="IPR055170">
    <property type="entry name" value="GFO_IDH_MocA-like_dom"/>
</dbReference>
<dbReference type="InterPro" id="IPR000683">
    <property type="entry name" value="Gfo/Idh/MocA-like_OxRdtase_N"/>
</dbReference>
<sequence length="392" mass="43823">MTFLHEIDKSRPPTQRNMASGGKRGKPRTLAVGVVGIGRIGRQHALNALHNVNRTELLCVCSPAPQDLEWADEHLIPYGVNVYKTFEEMIAEPGLEAVIIASTTKFHHDQVRECIKRGLSTLCEKPLSMTVAEARDIVEFSRKQENAHIKVMTAFSRRFDDSYLNAVKAIESGKIGTPVVVRSETRDMFDDSPFYHRYVMGNPGIFIDTAVHDIDLTLAFLGNGLRPKSCHAIGNIARHHKLAEIADVDNATGCVEWYPPSPGAVAPISYYFFSRIMHHGFDNPTEIIGTEGMLKINLHPHRDLITTGDKNGIGNDVMPDFYERYEKAFVTELRVFADAVLDNKSLPYELDVAVKGMEIAAALQESLRTGKKIEWDETGNRKTPTENLKSHI</sequence>
<evidence type="ECO:0000259" key="4">
    <source>
        <dbReference type="Pfam" id="PF01408"/>
    </source>
</evidence>
<evidence type="ECO:0000313" key="6">
    <source>
        <dbReference type="EMBL" id="KAK2614461.1"/>
    </source>
</evidence>
<dbReference type="EMBL" id="JAUJFL010000001">
    <property type="protein sequence ID" value="KAK2614461.1"/>
    <property type="molecule type" value="Genomic_DNA"/>
</dbReference>
<dbReference type="PANTHER" id="PTHR42840">
    <property type="entry name" value="NAD(P)-BINDING ROSSMANN-FOLD SUPERFAMILY PROTEIN-RELATED"/>
    <property type="match status" value="1"/>
</dbReference>
<dbReference type="SUPFAM" id="SSF51735">
    <property type="entry name" value="NAD(P)-binding Rossmann-fold domains"/>
    <property type="match status" value="1"/>
</dbReference>
<dbReference type="Gene3D" id="3.40.50.720">
    <property type="entry name" value="NAD(P)-binding Rossmann-like Domain"/>
    <property type="match status" value="1"/>
</dbReference>
<evidence type="ECO:0000256" key="1">
    <source>
        <dbReference type="ARBA" id="ARBA00010928"/>
    </source>
</evidence>
<dbReference type="Pfam" id="PF22725">
    <property type="entry name" value="GFO_IDH_MocA_C3"/>
    <property type="match status" value="1"/>
</dbReference>
<dbReference type="AlphaFoldDB" id="A0AAD9W9Z8"/>
<feature type="region of interest" description="Disordered" evidence="3">
    <location>
        <begin position="1"/>
        <end position="27"/>
    </location>
</feature>
<gene>
    <name evidence="6" type="ORF">N8I77_001283</name>
</gene>
<dbReference type="InterPro" id="IPR036291">
    <property type="entry name" value="NAD(P)-bd_dom_sf"/>
</dbReference>
<proteinExistence type="inferred from homology"/>
<organism evidence="6 7">
    <name type="scientific">Phomopsis amygdali</name>
    <name type="common">Fusicoccum amygdali</name>
    <dbReference type="NCBI Taxonomy" id="1214568"/>
    <lineage>
        <taxon>Eukaryota</taxon>
        <taxon>Fungi</taxon>
        <taxon>Dikarya</taxon>
        <taxon>Ascomycota</taxon>
        <taxon>Pezizomycotina</taxon>
        <taxon>Sordariomycetes</taxon>
        <taxon>Sordariomycetidae</taxon>
        <taxon>Diaporthales</taxon>
        <taxon>Diaporthaceae</taxon>
        <taxon>Diaporthe</taxon>
    </lineage>
</organism>